<feature type="coiled-coil region" evidence="1">
    <location>
        <begin position="189"/>
        <end position="251"/>
    </location>
</feature>
<feature type="coiled-coil region" evidence="1">
    <location>
        <begin position="79"/>
        <end position="141"/>
    </location>
</feature>
<comment type="caution">
    <text evidence="3">The sequence shown here is derived from an EMBL/GenBank/DDBJ whole genome shotgun (WGS) entry which is preliminary data.</text>
</comment>
<feature type="region of interest" description="Disordered" evidence="2">
    <location>
        <begin position="281"/>
        <end position="351"/>
    </location>
</feature>
<name>A0A843UNT5_COLES</name>
<dbReference type="EMBL" id="NMUH01000800">
    <property type="protein sequence ID" value="MQL84991.1"/>
    <property type="molecule type" value="Genomic_DNA"/>
</dbReference>
<evidence type="ECO:0000313" key="3">
    <source>
        <dbReference type="EMBL" id="MQL84991.1"/>
    </source>
</evidence>
<sequence>MSEFSSIISRPMIIELDNKVHKMQVSSMKTCKSGREINEKCYMAHECYEHMCKQFKTVKHQNKKLKENLEKNEMIIDNAQAFYEENETLKMENEKLEKEVKNYEIKFSKLKEDHDHVESENSDLKNQNKKLIDHNENLKFDNDQLIKQISNMAHDHQIKEKCNQLIEENNHLKKKIECMYHDRPLNDEWNNSKNKIVDLEQQIAQFENEKNKMKNGLDVMLNKLQTSEKEVVALKAEKQKIQNELKNTSLAYVENKKNVQKQNKNLNKNAAIGKNVVTTENRKKEVKKKAGLYKVSTPPTAQKASRQSPTPHHAKRYQRVPPPSSQPKGDQRYSKGSQRFQQMQSHYGKLQ</sequence>
<reference evidence="3" key="1">
    <citation type="submission" date="2017-07" db="EMBL/GenBank/DDBJ databases">
        <title>Taro Niue Genome Assembly and Annotation.</title>
        <authorList>
            <person name="Atibalentja N."/>
            <person name="Keating K."/>
            <person name="Fields C.J."/>
        </authorList>
    </citation>
    <scope>NUCLEOTIDE SEQUENCE</scope>
    <source>
        <strain evidence="3">Niue_2</strain>
        <tissue evidence="3">Leaf</tissue>
    </source>
</reference>
<feature type="non-terminal residue" evidence="3">
    <location>
        <position position="1"/>
    </location>
</feature>
<accession>A0A843UNT5</accession>
<keyword evidence="4" id="KW-1185">Reference proteome</keyword>
<proteinExistence type="predicted"/>
<feature type="compositionally biased region" description="Polar residues" evidence="2">
    <location>
        <begin position="297"/>
        <end position="310"/>
    </location>
</feature>
<gene>
    <name evidence="3" type="ORF">Taro_017504</name>
</gene>
<organism evidence="3 4">
    <name type="scientific">Colocasia esculenta</name>
    <name type="common">Wild taro</name>
    <name type="synonym">Arum esculentum</name>
    <dbReference type="NCBI Taxonomy" id="4460"/>
    <lineage>
        <taxon>Eukaryota</taxon>
        <taxon>Viridiplantae</taxon>
        <taxon>Streptophyta</taxon>
        <taxon>Embryophyta</taxon>
        <taxon>Tracheophyta</taxon>
        <taxon>Spermatophyta</taxon>
        <taxon>Magnoliopsida</taxon>
        <taxon>Liliopsida</taxon>
        <taxon>Araceae</taxon>
        <taxon>Aroideae</taxon>
        <taxon>Colocasieae</taxon>
        <taxon>Colocasia</taxon>
    </lineage>
</organism>
<evidence type="ECO:0000256" key="1">
    <source>
        <dbReference type="SAM" id="Coils"/>
    </source>
</evidence>
<evidence type="ECO:0000313" key="4">
    <source>
        <dbReference type="Proteomes" id="UP000652761"/>
    </source>
</evidence>
<dbReference type="Proteomes" id="UP000652761">
    <property type="component" value="Unassembled WGS sequence"/>
</dbReference>
<dbReference type="AlphaFoldDB" id="A0A843UNT5"/>
<feature type="compositionally biased region" description="Polar residues" evidence="2">
    <location>
        <begin position="334"/>
        <end position="345"/>
    </location>
</feature>
<protein>
    <submittedName>
        <fullName evidence="3">Uncharacterized protein</fullName>
    </submittedName>
</protein>
<evidence type="ECO:0000256" key="2">
    <source>
        <dbReference type="SAM" id="MobiDB-lite"/>
    </source>
</evidence>
<keyword evidence="1" id="KW-0175">Coiled coil</keyword>